<name>A0ABU6CVL0_9GAMM</name>
<comment type="caution">
    <text evidence="1">The sequence shown here is derived from an EMBL/GenBank/DDBJ whole genome shotgun (WGS) entry which is preliminary data.</text>
</comment>
<sequence length="150" mass="16186">MHPYHSHGCVVAPVAPPPVAKPVMTRAFTLHDYCEFAVVGAEGECTVNIPVDPNTGQKARYVVFTPVKGDYVVSLNGATNFDHLGTNAPLLNPIGFGLDDLADFRLYSMGGCFLKICWYLDIPCGVKADRPPYQADAHLGFSTASRDATI</sequence>
<reference evidence="1 2" key="2">
    <citation type="submission" date="2024-01" db="EMBL/GenBank/DDBJ databases">
        <authorList>
            <person name="Xie X."/>
        </authorList>
    </citation>
    <scope>NUCLEOTIDE SEQUENCE [LARGE SCALE GENOMIC DNA]</scope>
    <source>
        <strain evidence="1">SCUT-1</strain>
    </source>
</reference>
<dbReference type="EMBL" id="JAYMYJ010000030">
    <property type="protein sequence ID" value="MEB4590088.1"/>
    <property type="molecule type" value="Genomic_DNA"/>
</dbReference>
<organism evidence="1 2">
    <name type="scientific">Candidatus Thiothrix phosphatis</name>
    <dbReference type="NCBI Taxonomy" id="3112415"/>
    <lineage>
        <taxon>Bacteria</taxon>
        <taxon>Pseudomonadati</taxon>
        <taxon>Pseudomonadota</taxon>
        <taxon>Gammaproteobacteria</taxon>
        <taxon>Thiotrichales</taxon>
        <taxon>Thiotrichaceae</taxon>
        <taxon>Thiothrix</taxon>
    </lineage>
</organism>
<proteinExistence type="predicted"/>
<gene>
    <name evidence="1" type="ORF">VSS37_03765</name>
</gene>
<dbReference type="RefSeq" id="WP_324693322.1">
    <property type="nucleotide sequence ID" value="NZ_JAYMYJ010000030.1"/>
</dbReference>
<protein>
    <submittedName>
        <fullName evidence="1">Uncharacterized protein</fullName>
    </submittedName>
</protein>
<keyword evidence="2" id="KW-1185">Reference proteome</keyword>
<reference evidence="2" key="1">
    <citation type="submission" date="2023-07" db="EMBL/GenBank/DDBJ databases">
        <title>The carbon used by Thiothrix.</title>
        <authorList>
            <person name="Chen L."/>
        </authorList>
    </citation>
    <scope>NUCLEOTIDE SEQUENCE [LARGE SCALE GENOMIC DNA]</scope>
</reference>
<accession>A0ABU6CVL0</accession>
<evidence type="ECO:0000313" key="2">
    <source>
        <dbReference type="Proteomes" id="UP001308005"/>
    </source>
</evidence>
<evidence type="ECO:0000313" key="1">
    <source>
        <dbReference type="EMBL" id="MEB4590088.1"/>
    </source>
</evidence>
<dbReference type="Proteomes" id="UP001308005">
    <property type="component" value="Unassembled WGS sequence"/>
</dbReference>